<evidence type="ECO:0000256" key="6">
    <source>
        <dbReference type="ARBA" id="ARBA00023136"/>
    </source>
</evidence>
<dbReference type="GO" id="GO:0017004">
    <property type="term" value="P:cytochrome complex assembly"/>
    <property type="evidence" value="ECO:0007669"/>
    <property type="project" value="UniProtKB-KW"/>
</dbReference>
<keyword evidence="8" id="KW-0378">Hydrolase</keyword>
<dbReference type="InterPro" id="IPR005895">
    <property type="entry name" value="ABC_transptr_haem_export_CcmA"/>
</dbReference>
<dbReference type="SUPFAM" id="SSF52540">
    <property type="entry name" value="P-loop containing nucleoside triphosphate hydrolases"/>
    <property type="match status" value="1"/>
</dbReference>
<name>A0A1J5QV43_9ZZZZ</name>
<dbReference type="PANTHER" id="PTHR43499">
    <property type="entry name" value="ABC TRANSPORTER I FAMILY MEMBER 1"/>
    <property type="match status" value="1"/>
</dbReference>
<evidence type="ECO:0000256" key="1">
    <source>
        <dbReference type="ARBA" id="ARBA00022448"/>
    </source>
</evidence>
<keyword evidence="5" id="KW-1278">Translocase</keyword>
<keyword evidence="2" id="KW-0547">Nucleotide-binding</keyword>
<gene>
    <name evidence="8" type="primary">ccmA_7</name>
    <name evidence="8" type="ORF">GALL_344620</name>
</gene>
<accession>A0A1J5QV43</accession>
<organism evidence="8">
    <name type="scientific">mine drainage metagenome</name>
    <dbReference type="NCBI Taxonomy" id="410659"/>
    <lineage>
        <taxon>unclassified sequences</taxon>
        <taxon>metagenomes</taxon>
        <taxon>ecological metagenomes</taxon>
    </lineage>
</organism>
<protein>
    <submittedName>
        <fullName evidence="8">Cytochrome c biogenesis ATP-binding export protein CcmA</fullName>
        <ecNumber evidence="8">3.6.3.41</ecNumber>
    </submittedName>
</protein>
<dbReference type="GO" id="GO:0005524">
    <property type="term" value="F:ATP binding"/>
    <property type="evidence" value="ECO:0007669"/>
    <property type="project" value="UniProtKB-KW"/>
</dbReference>
<dbReference type="NCBIfam" id="TIGR01189">
    <property type="entry name" value="ccmA"/>
    <property type="match status" value="1"/>
</dbReference>
<evidence type="ECO:0000256" key="2">
    <source>
        <dbReference type="ARBA" id="ARBA00022741"/>
    </source>
</evidence>
<sequence length="205" mass="22793">MLKVDALVCQRGGRRLFENLSFVVGPGELVHVQGVNGSGKTSLLRILTGLSMPDAGEVRWMELDIRQSRDSYVAHLLYLGHHPAVKDDLSVEENLQVSSRLAGVDPAAVDIGNALEATGLKNRAKLPARVLSQGQRRRLALARLWLDRRMLWVLDEPFTALDVHATRLLEHRMEQHLSEGGMVVLTSHQQPLIAERYLRTLSIGA</sequence>
<keyword evidence="6" id="KW-0472">Membrane</keyword>
<dbReference type="NCBIfam" id="NF010061">
    <property type="entry name" value="PRK13538.1"/>
    <property type="match status" value="1"/>
</dbReference>
<dbReference type="PROSITE" id="PS50893">
    <property type="entry name" value="ABC_TRANSPORTER_2"/>
    <property type="match status" value="1"/>
</dbReference>
<dbReference type="InterPro" id="IPR003593">
    <property type="entry name" value="AAA+_ATPase"/>
</dbReference>
<dbReference type="EMBL" id="MLJW01000677">
    <property type="protein sequence ID" value="OIQ83727.1"/>
    <property type="molecule type" value="Genomic_DNA"/>
</dbReference>
<dbReference type="GO" id="GO:0022857">
    <property type="term" value="F:transmembrane transporter activity"/>
    <property type="evidence" value="ECO:0007669"/>
    <property type="project" value="InterPro"/>
</dbReference>
<proteinExistence type="predicted"/>
<feature type="domain" description="ABC transporter" evidence="7">
    <location>
        <begin position="2"/>
        <end position="205"/>
    </location>
</feature>
<dbReference type="AlphaFoldDB" id="A0A1J5QV43"/>
<evidence type="ECO:0000259" key="7">
    <source>
        <dbReference type="PROSITE" id="PS50893"/>
    </source>
</evidence>
<evidence type="ECO:0000313" key="8">
    <source>
        <dbReference type="EMBL" id="OIQ83727.1"/>
    </source>
</evidence>
<keyword evidence="3" id="KW-0201">Cytochrome c-type biogenesis</keyword>
<dbReference type="Pfam" id="PF00005">
    <property type="entry name" value="ABC_tran"/>
    <property type="match status" value="1"/>
</dbReference>
<dbReference type="GO" id="GO:0016887">
    <property type="term" value="F:ATP hydrolysis activity"/>
    <property type="evidence" value="ECO:0007669"/>
    <property type="project" value="InterPro"/>
</dbReference>
<evidence type="ECO:0000256" key="5">
    <source>
        <dbReference type="ARBA" id="ARBA00022967"/>
    </source>
</evidence>
<dbReference type="EC" id="3.6.3.41" evidence="8"/>
<dbReference type="InterPro" id="IPR003439">
    <property type="entry name" value="ABC_transporter-like_ATP-bd"/>
</dbReference>
<reference evidence="8" key="1">
    <citation type="submission" date="2016-10" db="EMBL/GenBank/DDBJ databases">
        <title>Sequence of Gallionella enrichment culture.</title>
        <authorList>
            <person name="Poehlein A."/>
            <person name="Muehling M."/>
            <person name="Daniel R."/>
        </authorList>
    </citation>
    <scope>NUCLEOTIDE SEQUENCE</scope>
</reference>
<dbReference type="SMART" id="SM00382">
    <property type="entry name" value="AAA"/>
    <property type="match status" value="1"/>
</dbReference>
<keyword evidence="1" id="KW-0813">Transport</keyword>
<evidence type="ECO:0000256" key="3">
    <source>
        <dbReference type="ARBA" id="ARBA00022748"/>
    </source>
</evidence>
<dbReference type="PROSITE" id="PS00211">
    <property type="entry name" value="ABC_TRANSPORTER_1"/>
    <property type="match status" value="1"/>
</dbReference>
<keyword evidence="4 8" id="KW-0067">ATP-binding</keyword>
<dbReference type="PANTHER" id="PTHR43499:SF1">
    <property type="entry name" value="ABC TRANSPORTER I FAMILY MEMBER 1"/>
    <property type="match status" value="1"/>
</dbReference>
<comment type="caution">
    <text evidence="8">The sequence shown here is derived from an EMBL/GenBank/DDBJ whole genome shotgun (WGS) entry which is preliminary data.</text>
</comment>
<dbReference type="InterPro" id="IPR027417">
    <property type="entry name" value="P-loop_NTPase"/>
</dbReference>
<evidence type="ECO:0000256" key="4">
    <source>
        <dbReference type="ARBA" id="ARBA00022840"/>
    </source>
</evidence>
<dbReference type="Gene3D" id="3.40.50.300">
    <property type="entry name" value="P-loop containing nucleotide triphosphate hydrolases"/>
    <property type="match status" value="1"/>
</dbReference>
<dbReference type="InterPro" id="IPR017871">
    <property type="entry name" value="ABC_transporter-like_CS"/>
</dbReference>